<evidence type="ECO:0000313" key="6">
    <source>
        <dbReference type="EMBL" id="ROO00401.1"/>
    </source>
</evidence>
<dbReference type="Pfam" id="PF03466">
    <property type="entry name" value="LysR_substrate"/>
    <property type="match status" value="1"/>
</dbReference>
<organism evidence="6 7">
    <name type="scientific">Pseudomonas moraviensis</name>
    <dbReference type="NCBI Taxonomy" id="321662"/>
    <lineage>
        <taxon>Bacteria</taxon>
        <taxon>Pseudomonadati</taxon>
        <taxon>Pseudomonadota</taxon>
        <taxon>Gammaproteobacteria</taxon>
        <taxon>Pseudomonadales</taxon>
        <taxon>Pseudomonadaceae</taxon>
        <taxon>Pseudomonas</taxon>
    </lineage>
</organism>
<dbReference type="GO" id="GO:0003700">
    <property type="term" value="F:DNA-binding transcription factor activity"/>
    <property type="evidence" value="ECO:0007669"/>
    <property type="project" value="InterPro"/>
</dbReference>
<dbReference type="PANTHER" id="PTHR30537:SF66">
    <property type="entry name" value="IRON-REGULATED VIRULENCE REGULATORY PROTEIN IRGB"/>
    <property type="match status" value="1"/>
</dbReference>
<dbReference type="Gene3D" id="3.40.190.290">
    <property type="match status" value="1"/>
</dbReference>
<accession>A0A423NQ80</accession>
<proteinExistence type="inferred from homology"/>
<evidence type="ECO:0000313" key="7">
    <source>
        <dbReference type="Proteomes" id="UP000284207"/>
    </source>
</evidence>
<feature type="domain" description="HTH lysR-type" evidence="5">
    <location>
        <begin position="5"/>
        <end position="60"/>
    </location>
</feature>
<dbReference type="GO" id="GO:0006351">
    <property type="term" value="P:DNA-templated transcription"/>
    <property type="evidence" value="ECO:0007669"/>
    <property type="project" value="TreeGrafter"/>
</dbReference>
<dbReference type="SUPFAM" id="SSF53850">
    <property type="entry name" value="Periplasmic binding protein-like II"/>
    <property type="match status" value="1"/>
</dbReference>
<dbReference type="InterPro" id="IPR036388">
    <property type="entry name" value="WH-like_DNA-bd_sf"/>
</dbReference>
<keyword evidence="4" id="KW-0804">Transcription</keyword>
<dbReference type="EMBL" id="MOCA01000005">
    <property type="protein sequence ID" value="ROO00401.1"/>
    <property type="molecule type" value="Genomic_DNA"/>
</dbReference>
<dbReference type="PANTHER" id="PTHR30537">
    <property type="entry name" value="HTH-TYPE TRANSCRIPTIONAL REGULATOR"/>
    <property type="match status" value="1"/>
</dbReference>
<evidence type="ECO:0000259" key="5">
    <source>
        <dbReference type="PROSITE" id="PS50931"/>
    </source>
</evidence>
<reference evidence="6 7" key="1">
    <citation type="submission" date="2016-10" db="EMBL/GenBank/DDBJ databases">
        <title>Comparative genome analysis of multiple Pseudomonas spp. focuses on biocontrol and plant growth promoting traits.</title>
        <authorList>
            <person name="Tao X.-Y."/>
            <person name="Taylor C.G."/>
        </authorList>
    </citation>
    <scope>NUCLEOTIDE SEQUENCE [LARGE SCALE GENOMIC DNA]</scope>
    <source>
        <strain evidence="6 7">36B3</strain>
    </source>
</reference>
<gene>
    <name evidence="6" type="ORF">BK674_12310</name>
</gene>
<name>A0A423NQ80_9PSED</name>
<dbReference type="PROSITE" id="PS50931">
    <property type="entry name" value="HTH_LYSR"/>
    <property type="match status" value="1"/>
</dbReference>
<dbReference type="GO" id="GO:0043565">
    <property type="term" value="F:sequence-specific DNA binding"/>
    <property type="evidence" value="ECO:0007669"/>
    <property type="project" value="TreeGrafter"/>
</dbReference>
<dbReference type="FunFam" id="1.10.10.10:FF:000001">
    <property type="entry name" value="LysR family transcriptional regulator"/>
    <property type="match status" value="1"/>
</dbReference>
<dbReference type="Proteomes" id="UP000284207">
    <property type="component" value="Unassembled WGS sequence"/>
</dbReference>
<dbReference type="InterPro" id="IPR036390">
    <property type="entry name" value="WH_DNA-bd_sf"/>
</dbReference>
<dbReference type="AlphaFoldDB" id="A0A423NQ80"/>
<dbReference type="Gene3D" id="1.10.10.10">
    <property type="entry name" value="Winged helix-like DNA-binding domain superfamily/Winged helix DNA-binding domain"/>
    <property type="match status" value="1"/>
</dbReference>
<dbReference type="InterPro" id="IPR058163">
    <property type="entry name" value="LysR-type_TF_proteobact-type"/>
</dbReference>
<evidence type="ECO:0000256" key="1">
    <source>
        <dbReference type="ARBA" id="ARBA00009437"/>
    </source>
</evidence>
<evidence type="ECO:0000256" key="2">
    <source>
        <dbReference type="ARBA" id="ARBA00023015"/>
    </source>
</evidence>
<keyword evidence="3" id="KW-0238">DNA-binding</keyword>
<keyword evidence="2" id="KW-0805">Transcription regulation</keyword>
<dbReference type="InterPro" id="IPR000847">
    <property type="entry name" value="LysR_HTH_N"/>
</dbReference>
<dbReference type="Pfam" id="PF00126">
    <property type="entry name" value="HTH_1"/>
    <property type="match status" value="1"/>
</dbReference>
<dbReference type="CDD" id="cd08422">
    <property type="entry name" value="PBP2_CrgA_like"/>
    <property type="match status" value="1"/>
</dbReference>
<sequence length="295" mass="32777">MHTHLNRVQTFLAIAELGSFTKAASHLNLSRAMVSLHIKALEAALSTTLLMRNSRAVSLTEAGQSFYNEFKTIVADIDTAFDRVMHGTNRVSGTLRISSTSEYGERFILPLIPLFAERYPDIRLCYDFNSSLNDLLADRLDLVVRLGNLADSAFKSRKLAEYEIVLVATERFLARHPVKTPQDLNAAPWIANSNLLAPTQWVLRDGVGEGVEVNGTRQFQSNSSTAIRSMTLSSLGVSVLPAWMVEDDIACGHLVRVLPEYSLPSQPISLVFPDMPHLPQKSRVFIDFLLAHLGR</sequence>
<evidence type="ECO:0000256" key="3">
    <source>
        <dbReference type="ARBA" id="ARBA00023125"/>
    </source>
</evidence>
<dbReference type="RefSeq" id="WP_123419094.1">
    <property type="nucleotide sequence ID" value="NZ_MOCA01000005.1"/>
</dbReference>
<comment type="caution">
    <text evidence="6">The sequence shown here is derived from an EMBL/GenBank/DDBJ whole genome shotgun (WGS) entry which is preliminary data.</text>
</comment>
<dbReference type="InterPro" id="IPR005119">
    <property type="entry name" value="LysR_subst-bd"/>
</dbReference>
<comment type="similarity">
    <text evidence="1">Belongs to the LysR transcriptional regulatory family.</text>
</comment>
<protein>
    <submittedName>
        <fullName evidence="6">LysR family transcriptional regulator</fullName>
    </submittedName>
</protein>
<evidence type="ECO:0000256" key="4">
    <source>
        <dbReference type="ARBA" id="ARBA00023163"/>
    </source>
</evidence>
<dbReference type="SUPFAM" id="SSF46785">
    <property type="entry name" value="Winged helix' DNA-binding domain"/>
    <property type="match status" value="1"/>
</dbReference>